<protein>
    <submittedName>
        <fullName evidence="1">PIGG</fullName>
    </submittedName>
</protein>
<dbReference type="EMBL" id="CP092874">
    <property type="protein sequence ID" value="UYV74904.1"/>
    <property type="molecule type" value="Genomic_DNA"/>
</dbReference>
<evidence type="ECO:0000313" key="1">
    <source>
        <dbReference type="EMBL" id="UYV74904.1"/>
    </source>
</evidence>
<gene>
    <name evidence="1" type="ORF">LAZ67_12001744</name>
</gene>
<keyword evidence="2" id="KW-1185">Reference proteome</keyword>
<proteinExistence type="predicted"/>
<organism evidence="1 2">
    <name type="scientific">Cordylochernes scorpioides</name>
    <dbReference type="NCBI Taxonomy" id="51811"/>
    <lineage>
        <taxon>Eukaryota</taxon>
        <taxon>Metazoa</taxon>
        <taxon>Ecdysozoa</taxon>
        <taxon>Arthropoda</taxon>
        <taxon>Chelicerata</taxon>
        <taxon>Arachnida</taxon>
        <taxon>Pseudoscorpiones</taxon>
        <taxon>Cheliferoidea</taxon>
        <taxon>Chernetidae</taxon>
        <taxon>Cordylochernes</taxon>
    </lineage>
</organism>
<accession>A0ABY6L234</accession>
<name>A0ABY6L234_9ARAC</name>
<reference evidence="1 2" key="1">
    <citation type="submission" date="2022-01" db="EMBL/GenBank/DDBJ databases">
        <title>A chromosomal length assembly of Cordylochernes scorpioides.</title>
        <authorList>
            <person name="Zeh D."/>
            <person name="Zeh J."/>
        </authorList>
    </citation>
    <scope>NUCLEOTIDE SEQUENCE [LARGE SCALE GENOMIC DNA]</scope>
    <source>
        <strain evidence="1">IN4F17</strain>
        <tissue evidence="1">Whole Body</tissue>
    </source>
</reference>
<evidence type="ECO:0000313" key="2">
    <source>
        <dbReference type="Proteomes" id="UP001235939"/>
    </source>
</evidence>
<dbReference type="Proteomes" id="UP001235939">
    <property type="component" value="Chromosome 12"/>
</dbReference>
<sequence length="140" mass="15846">MTPLPEHAARDVEGCCFLPHHAVRDTQPDKKKLRVVFDAATKATNGFSFMADCMRGPNYRTTSLQYYPGAASGCPKTEKFKETECKGDNERPYQLKTVTYGASPAPFMTLSTLIQLAKDDDIYIQKQPRPFVETPMWMIF</sequence>